<feature type="compositionally biased region" description="Basic and acidic residues" evidence="1">
    <location>
        <begin position="17"/>
        <end position="44"/>
    </location>
</feature>
<comment type="caution">
    <text evidence="2">The sequence shown here is derived from an EMBL/GenBank/DDBJ whole genome shotgun (WGS) entry which is preliminary data.</text>
</comment>
<evidence type="ECO:0000256" key="1">
    <source>
        <dbReference type="SAM" id="MobiDB-lite"/>
    </source>
</evidence>
<organism evidence="2 3">
    <name type="scientific">Aldrovandia affinis</name>
    <dbReference type="NCBI Taxonomy" id="143900"/>
    <lineage>
        <taxon>Eukaryota</taxon>
        <taxon>Metazoa</taxon>
        <taxon>Chordata</taxon>
        <taxon>Craniata</taxon>
        <taxon>Vertebrata</taxon>
        <taxon>Euteleostomi</taxon>
        <taxon>Actinopterygii</taxon>
        <taxon>Neopterygii</taxon>
        <taxon>Teleostei</taxon>
        <taxon>Notacanthiformes</taxon>
        <taxon>Halosauridae</taxon>
        <taxon>Aldrovandia</taxon>
    </lineage>
</organism>
<name>A0AAD7W533_9TELE</name>
<dbReference type="AlphaFoldDB" id="A0AAD7W533"/>
<accession>A0AAD7W533</accession>
<gene>
    <name evidence="2" type="ORF">AAFF_G00215270</name>
</gene>
<sequence>MDSSFRSVGRQAVNAKKKSDSERLTREQSASDRPSERRVSEQPDRTVGTAKTRHEKGPVNSQRRNSGARRRRSPALAAEGTDTRGCSRGAYSYCCCCCSDDPSRLVLFQHGWLQREAPIFLS</sequence>
<protein>
    <submittedName>
        <fullName evidence="2">Uncharacterized protein</fullName>
    </submittedName>
</protein>
<reference evidence="2" key="1">
    <citation type="journal article" date="2023" name="Science">
        <title>Genome structures resolve the early diversification of teleost fishes.</title>
        <authorList>
            <person name="Parey E."/>
            <person name="Louis A."/>
            <person name="Montfort J."/>
            <person name="Bouchez O."/>
            <person name="Roques C."/>
            <person name="Iampietro C."/>
            <person name="Lluch J."/>
            <person name="Castinel A."/>
            <person name="Donnadieu C."/>
            <person name="Desvignes T."/>
            <person name="Floi Bucao C."/>
            <person name="Jouanno E."/>
            <person name="Wen M."/>
            <person name="Mejri S."/>
            <person name="Dirks R."/>
            <person name="Jansen H."/>
            <person name="Henkel C."/>
            <person name="Chen W.J."/>
            <person name="Zahm M."/>
            <person name="Cabau C."/>
            <person name="Klopp C."/>
            <person name="Thompson A.W."/>
            <person name="Robinson-Rechavi M."/>
            <person name="Braasch I."/>
            <person name="Lecointre G."/>
            <person name="Bobe J."/>
            <person name="Postlethwait J.H."/>
            <person name="Berthelot C."/>
            <person name="Roest Crollius H."/>
            <person name="Guiguen Y."/>
        </authorList>
    </citation>
    <scope>NUCLEOTIDE SEQUENCE</scope>
    <source>
        <strain evidence="2">NC1722</strain>
    </source>
</reference>
<dbReference type="Proteomes" id="UP001221898">
    <property type="component" value="Unassembled WGS sequence"/>
</dbReference>
<proteinExistence type="predicted"/>
<keyword evidence="3" id="KW-1185">Reference proteome</keyword>
<dbReference type="EMBL" id="JAINUG010000287">
    <property type="protein sequence ID" value="KAJ8383685.1"/>
    <property type="molecule type" value="Genomic_DNA"/>
</dbReference>
<evidence type="ECO:0000313" key="3">
    <source>
        <dbReference type="Proteomes" id="UP001221898"/>
    </source>
</evidence>
<evidence type="ECO:0000313" key="2">
    <source>
        <dbReference type="EMBL" id="KAJ8383685.1"/>
    </source>
</evidence>
<feature type="region of interest" description="Disordered" evidence="1">
    <location>
        <begin position="1"/>
        <end position="86"/>
    </location>
</feature>